<organism evidence="2 3">
    <name type="scientific">Enterococcus lemanii</name>
    <dbReference type="NCBI Taxonomy" id="1159752"/>
    <lineage>
        <taxon>Bacteria</taxon>
        <taxon>Bacillati</taxon>
        <taxon>Bacillota</taxon>
        <taxon>Bacilli</taxon>
        <taxon>Lactobacillales</taxon>
        <taxon>Enterococcaceae</taxon>
        <taxon>Enterococcus</taxon>
    </lineage>
</organism>
<gene>
    <name evidence="2" type="ORF">ACFO5I_01550</name>
</gene>
<comment type="caution">
    <text evidence="2">The sequence shown here is derived from an EMBL/GenBank/DDBJ whole genome shotgun (WGS) entry which is preliminary data.</text>
</comment>
<protein>
    <recommendedName>
        <fullName evidence="4">Lipoprotein</fullName>
    </recommendedName>
</protein>
<feature type="signal peptide" evidence="1">
    <location>
        <begin position="1"/>
        <end position="22"/>
    </location>
</feature>
<accession>A0ABV9MR27</accession>
<reference evidence="3" key="1">
    <citation type="journal article" date="2019" name="Int. J. Syst. Evol. Microbiol.">
        <title>The Global Catalogue of Microorganisms (GCM) 10K type strain sequencing project: providing services to taxonomists for standard genome sequencing and annotation.</title>
        <authorList>
            <consortium name="The Broad Institute Genomics Platform"/>
            <consortium name="The Broad Institute Genome Sequencing Center for Infectious Disease"/>
            <person name="Wu L."/>
            <person name="Ma J."/>
        </authorList>
    </citation>
    <scope>NUCLEOTIDE SEQUENCE [LARGE SCALE GENOMIC DNA]</scope>
    <source>
        <strain evidence="3">CGMCC 1.19032</strain>
    </source>
</reference>
<feature type="chain" id="PRO_5046320841" description="Lipoprotein" evidence="1">
    <location>
        <begin position="23"/>
        <end position="134"/>
    </location>
</feature>
<sequence>MFKKWVISLLLFVFLVSCTTFEKEEEKQNKNFSKEIDTSIKRKARVVSNEELQEGAIPLYEWIFLEGQIIQTDQKNNEITKGTRFILQNGDYQYQVINEQTTSNLNLGDFVCVYGEYYGFIKASLIERYGENDQ</sequence>
<evidence type="ECO:0000313" key="2">
    <source>
        <dbReference type="EMBL" id="MFC4718432.1"/>
    </source>
</evidence>
<dbReference type="RefSeq" id="WP_204654594.1">
    <property type="nucleotide sequence ID" value="NZ_JAFBFD010000032.1"/>
</dbReference>
<evidence type="ECO:0000256" key="1">
    <source>
        <dbReference type="SAM" id="SignalP"/>
    </source>
</evidence>
<proteinExistence type="predicted"/>
<evidence type="ECO:0000313" key="3">
    <source>
        <dbReference type="Proteomes" id="UP001595969"/>
    </source>
</evidence>
<evidence type="ECO:0008006" key="4">
    <source>
        <dbReference type="Google" id="ProtNLM"/>
    </source>
</evidence>
<keyword evidence="3" id="KW-1185">Reference proteome</keyword>
<dbReference type="EMBL" id="JBHSGS010000008">
    <property type="protein sequence ID" value="MFC4718432.1"/>
    <property type="molecule type" value="Genomic_DNA"/>
</dbReference>
<dbReference type="PROSITE" id="PS51257">
    <property type="entry name" value="PROKAR_LIPOPROTEIN"/>
    <property type="match status" value="1"/>
</dbReference>
<dbReference type="Proteomes" id="UP001595969">
    <property type="component" value="Unassembled WGS sequence"/>
</dbReference>
<name>A0ABV9MR27_9ENTE</name>
<keyword evidence="1" id="KW-0732">Signal</keyword>